<feature type="compositionally biased region" description="Basic and acidic residues" evidence="1">
    <location>
        <begin position="27"/>
        <end position="36"/>
    </location>
</feature>
<evidence type="ECO:0000256" key="1">
    <source>
        <dbReference type="SAM" id="MobiDB-lite"/>
    </source>
</evidence>
<evidence type="ECO:0000313" key="3">
    <source>
        <dbReference type="Proteomes" id="UP000266861"/>
    </source>
</evidence>
<evidence type="ECO:0000313" key="2">
    <source>
        <dbReference type="EMBL" id="RHZ49576.1"/>
    </source>
</evidence>
<dbReference type="AlphaFoldDB" id="A0A397GJG6"/>
<feature type="region of interest" description="Disordered" evidence="1">
    <location>
        <begin position="27"/>
        <end position="91"/>
    </location>
</feature>
<organism evidence="2 3">
    <name type="scientific">Diversispora epigaea</name>
    <dbReference type="NCBI Taxonomy" id="1348612"/>
    <lineage>
        <taxon>Eukaryota</taxon>
        <taxon>Fungi</taxon>
        <taxon>Fungi incertae sedis</taxon>
        <taxon>Mucoromycota</taxon>
        <taxon>Glomeromycotina</taxon>
        <taxon>Glomeromycetes</taxon>
        <taxon>Diversisporales</taxon>
        <taxon>Diversisporaceae</taxon>
        <taxon>Diversispora</taxon>
    </lineage>
</organism>
<dbReference type="EMBL" id="PQFF01000448">
    <property type="protein sequence ID" value="RHZ49576.1"/>
    <property type="molecule type" value="Genomic_DNA"/>
</dbReference>
<dbReference type="Proteomes" id="UP000266861">
    <property type="component" value="Unassembled WGS sequence"/>
</dbReference>
<gene>
    <name evidence="2" type="ORF">Glove_519g100</name>
</gene>
<sequence>MEVKKKRQVRRIERKTICLQLQCYRNKGEKESEKKGKLGNPYTRNRSKGKKASEEKISHISRNYSSTEVRKKKEKAMYPQLQLHRNKKEGK</sequence>
<comment type="caution">
    <text evidence="2">The sequence shown here is derived from an EMBL/GenBank/DDBJ whole genome shotgun (WGS) entry which is preliminary data.</text>
</comment>
<accession>A0A397GJG6</accession>
<name>A0A397GJG6_9GLOM</name>
<reference evidence="2 3" key="1">
    <citation type="submission" date="2018-08" db="EMBL/GenBank/DDBJ databases">
        <title>Genome and evolution of the arbuscular mycorrhizal fungus Diversispora epigaea (formerly Glomus versiforme) and its bacterial endosymbionts.</title>
        <authorList>
            <person name="Sun X."/>
            <person name="Fei Z."/>
            <person name="Harrison M."/>
        </authorList>
    </citation>
    <scope>NUCLEOTIDE SEQUENCE [LARGE SCALE GENOMIC DNA]</scope>
    <source>
        <strain evidence="2 3">IT104</strain>
    </source>
</reference>
<proteinExistence type="predicted"/>
<protein>
    <submittedName>
        <fullName evidence="2">Uncharacterized protein</fullName>
    </submittedName>
</protein>
<keyword evidence="3" id="KW-1185">Reference proteome</keyword>